<gene>
    <name evidence="1" type="ORF">ERS008460_00711</name>
</gene>
<accession>A0A0T9TBE7</accession>
<reference evidence="2" key="1">
    <citation type="submission" date="2015-03" db="EMBL/GenBank/DDBJ databases">
        <authorList>
            <consortium name="Pathogen Informatics"/>
        </authorList>
    </citation>
    <scope>NUCLEOTIDE SEQUENCE [LARGE SCALE GENOMIC DNA]</scope>
    <source>
        <strain evidence="2">IP27925</strain>
    </source>
</reference>
<dbReference type="EMBL" id="CQEM01000002">
    <property type="protein sequence ID" value="CNK72586.1"/>
    <property type="molecule type" value="Genomic_DNA"/>
</dbReference>
<dbReference type="Proteomes" id="UP000040088">
    <property type="component" value="Unassembled WGS sequence"/>
</dbReference>
<name>A0A0T9TBE7_YERAE</name>
<dbReference type="RefSeq" id="WP_050125291.1">
    <property type="nucleotide sequence ID" value="NZ_CQEM01000002.1"/>
</dbReference>
<protein>
    <recommendedName>
        <fullName evidence="3">Fimbrial protein</fullName>
    </recommendedName>
</protein>
<evidence type="ECO:0008006" key="3">
    <source>
        <dbReference type="Google" id="ProtNLM"/>
    </source>
</evidence>
<evidence type="ECO:0000313" key="1">
    <source>
        <dbReference type="EMBL" id="CNK72586.1"/>
    </source>
</evidence>
<organism evidence="1 2">
    <name type="scientific">Yersinia aleksiciae</name>
    <dbReference type="NCBI Taxonomy" id="263819"/>
    <lineage>
        <taxon>Bacteria</taxon>
        <taxon>Pseudomonadati</taxon>
        <taxon>Pseudomonadota</taxon>
        <taxon>Gammaproteobacteria</taxon>
        <taxon>Enterobacterales</taxon>
        <taxon>Yersiniaceae</taxon>
        <taxon>Yersinia</taxon>
    </lineage>
</organism>
<sequence>MKIIKYIDTLRQAGVMRTIAGLSLAALLVTYLPAAQAEKITIGKGSGIVWEGLSPHVNESKEKNATTLKPMYGIVAVSTSDTRCMGPEALTKIMGIDTIKIADGIGIAPRVNVSATYKIQAGNTTETLTGTIGVDGTRASSSGGGQVTGKGYAWCLPPRESGDDNFYQKNEKRTVTLDGKWVIVADGHQVNHDDLAIPLLYFGSFTLINDGDISQLISPANLTLRVSTLECKVATPTLIDFGSVEYNKKADTELGIITNPMSTTCTQDDNFITADINVQFRGISGQYKGTPSHLALNEGGGYITGEIKDTNAKNGACGGGGGISFDNTVIKLGEIKDSEPSKKFDNPVTWRLCSGGDDLPDGPVTASTEMMITFN</sequence>
<evidence type="ECO:0000313" key="2">
    <source>
        <dbReference type="Proteomes" id="UP000040088"/>
    </source>
</evidence>
<dbReference type="AlphaFoldDB" id="A0A0T9TBE7"/>
<proteinExistence type="predicted"/>